<gene>
    <name evidence="1" type="ORF">E0H75_17970</name>
</gene>
<organism evidence="1 2">
    <name type="scientific">Kribbella capetownensis</name>
    <dbReference type="NCBI Taxonomy" id="1572659"/>
    <lineage>
        <taxon>Bacteria</taxon>
        <taxon>Bacillati</taxon>
        <taxon>Actinomycetota</taxon>
        <taxon>Actinomycetes</taxon>
        <taxon>Propionibacteriales</taxon>
        <taxon>Kribbellaceae</taxon>
        <taxon>Kribbella</taxon>
    </lineage>
</organism>
<reference evidence="1 2" key="1">
    <citation type="submission" date="2019-02" db="EMBL/GenBank/DDBJ databases">
        <title>Kribbella capetownensis sp. nov. and Kribbella speibonae sp. nov., isolated from soil.</title>
        <authorList>
            <person name="Curtis S.M."/>
            <person name="Norton I."/>
            <person name="Everest G.J."/>
            <person name="Meyers P.R."/>
        </authorList>
    </citation>
    <scope>NUCLEOTIDE SEQUENCE [LARGE SCALE GENOMIC DNA]</scope>
    <source>
        <strain evidence="1 2">YM53</strain>
    </source>
</reference>
<keyword evidence="2" id="KW-1185">Reference proteome</keyword>
<dbReference type="EMBL" id="SJKD01000003">
    <property type="protein sequence ID" value="TCC50288.1"/>
    <property type="molecule type" value="Genomic_DNA"/>
</dbReference>
<dbReference type="Gene3D" id="3.10.450.50">
    <property type="match status" value="1"/>
</dbReference>
<evidence type="ECO:0000313" key="1">
    <source>
        <dbReference type="EMBL" id="TCC50288.1"/>
    </source>
</evidence>
<name>A0A4R0JY94_9ACTN</name>
<accession>A0A4R0JY94</accession>
<dbReference type="InterPro" id="IPR032710">
    <property type="entry name" value="NTF2-like_dom_sf"/>
</dbReference>
<dbReference type="OrthoDB" id="8722217at2"/>
<proteinExistence type="predicted"/>
<protein>
    <recommendedName>
        <fullName evidence="3">SnoaL-like domain-containing protein</fullName>
    </recommendedName>
</protein>
<sequence>MKNPAEELADRYVAVWNEPDPDVRRKAVEELWTEDGVHLLEPPEEMVTRAAEIGVVAALEARGHDALSRRVTRAYDEFVAPGEFVFRRRGEAAVLSDLVKLRWEMVPASGGEVLAVGIDLLVLGADGRIRKDYQFIEG</sequence>
<evidence type="ECO:0000313" key="2">
    <source>
        <dbReference type="Proteomes" id="UP000293342"/>
    </source>
</evidence>
<evidence type="ECO:0008006" key="3">
    <source>
        <dbReference type="Google" id="ProtNLM"/>
    </source>
</evidence>
<dbReference type="AlphaFoldDB" id="A0A4R0JY94"/>
<comment type="caution">
    <text evidence="1">The sequence shown here is derived from an EMBL/GenBank/DDBJ whole genome shotgun (WGS) entry which is preliminary data.</text>
</comment>
<dbReference type="SUPFAM" id="SSF54427">
    <property type="entry name" value="NTF2-like"/>
    <property type="match status" value="1"/>
</dbReference>
<dbReference type="Proteomes" id="UP000293342">
    <property type="component" value="Unassembled WGS sequence"/>
</dbReference>